<accession>A0A8J2ZYS9</accession>
<keyword evidence="2" id="KW-1185">Reference proteome</keyword>
<dbReference type="Proteomes" id="UP000656813">
    <property type="component" value="Unassembled WGS sequence"/>
</dbReference>
<dbReference type="AlphaFoldDB" id="A0A8J2ZYS9"/>
<evidence type="ECO:0000313" key="1">
    <source>
        <dbReference type="EMBL" id="GGH85150.1"/>
    </source>
</evidence>
<dbReference type="RefSeq" id="WP_188498187.1">
    <property type="nucleotide sequence ID" value="NZ_BMFV01000025.1"/>
</dbReference>
<protein>
    <submittedName>
        <fullName evidence="1">Uncharacterized protein</fullName>
    </submittedName>
</protein>
<gene>
    <name evidence="1" type="ORF">GCM10007096_29870</name>
</gene>
<reference evidence="1" key="2">
    <citation type="submission" date="2020-09" db="EMBL/GenBank/DDBJ databases">
        <authorList>
            <person name="Sun Q."/>
            <person name="Zhou Y."/>
        </authorList>
    </citation>
    <scope>NUCLEOTIDE SEQUENCE</scope>
    <source>
        <strain evidence="1">CGMCC 1.12777</strain>
    </source>
</reference>
<sequence length="121" mass="14169">MTPEQWAQERAKLEREIIECKQTISSYDGTFKPYRNVTDSEYRVARKRITEAATEISQGDYEINKPADPYMGMTYDELKTKYDEMTADYQARDGRDTRAMVEIMKVNTRMQAMENEKGADE</sequence>
<comment type="caution">
    <text evidence="1">The sequence shown here is derived from an EMBL/GenBank/DDBJ whole genome shotgun (WGS) entry which is preliminary data.</text>
</comment>
<name>A0A8J2ZYS9_9BACL</name>
<reference evidence="1" key="1">
    <citation type="journal article" date="2014" name="Int. J. Syst. Evol. Microbiol.">
        <title>Complete genome sequence of Corynebacterium casei LMG S-19264T (=DSM 44701T), isolated from a smear-ripened cheese.</title>
        <authorList>
            <consortium name="US DOE Joint Genome Institute (JGI-PGF)"/>
            <person name="Walter F."/>
            <person name="Albersmeier A."/>
            <person name="Kalinowski J."/>
            <person name="Ruckert C."/>
        </authorList>
    </citation>
    <scope>NUCLEOTIDE SEQUENCE</scope>
    <source>
        <strain evidence="1">CGMCC 1.12777</strain>
    </source>
</reference>
<proteinExistence type="predicted"/>
<evidence type="ECO:0000313" key="2">
    <source>
        <dbReference type="Proteomes" id="UP000656813"/>
    </source>
</evidence>
<dbReference type="EMBL" id="BMFV01000025">
    <property type="protein sequence ID" value="GGH85150.1"/>
    <property type="molecule type" value="Genomic_DNA"/>
</dbReference>
<organism evidence="1 2">
    <name type="scientific">Pullulanibacillus pueri</name>
    <dbReference type="NCBI Taxonomy" id="1437324"/>
    <lineage>
        <taxon>Bacteria</taxon>
        <taxon>Bacillati</taxon>
        <taxon>Bacillota</taxon>
        <taxon>Bacilli</taxon>
        <taxon>Bacillales</taxon>
        <taxon>Sporolactobacillaceae</taxon>
        <taxon>Pullulanibacillus</taxon>
    </lineage>
</organism>